<dbReference type="Proteomes" id="UP000799118">
    <property type="component" value="Unassembled WGS sequence"/>
</dbReference>
<dbReference type="OrthoDB" id="3158487at2759"/>
<sequence>MALVSLMTSTPNGLRTLLMLSKSRFQLSVLGFALMAIVAHAVALTSVFVPGSLTITSSPARTKLISIPTIDLNLVDPSASGGNVGFNADMSELLFSSPSQRWQQLISRAATTNIAPTWDPPADCGVACNYKFSYAAPALNCTSLTQQDIWPNNMTNSSSSEGIAFPLLDGDEVPSEYFFYNASYTVEVRNAVVSFGNSALEIFYIQGFNSTSLADSLSDGTQADISQLSAHGAICTFQNATYEATTSFSNNTQTSSTRVVDFNGPLPFEPAGGSYNSTMAGLSISYIYGSLSTVMPPTMPILERKHLLHKRC</sequence>
<evidence type="ECO:0000313" key="2">
    <source>
        <dbReference type="Proteomes" id="UP000799118"/>
    </source>
</evidence>
<reference evidence="1" key="1">
    <citation type="journal article" date="2019" name="Environ. Microbiol.">
        <title>Fungal ecological strategies reflected in gene transcription - a case study of two litter decomposers.</title>
        <authorList>
            <person name="Barbi F."/>
            <person name="Kohler A."/>
            <person name="Barry K."/>
            <person name="Baskaran P."/>
            <person name="Daum C."/>
            <person name="Fauchery L."/>
            <person name="Ihrmark K."/>
            <person name="Kuo A."/>
            <person name="LaButti K."/>
            <person name="Lipzen A."/>
            <person name="Morin E."/>
            <person name="Grigoriev I.V."/>
            <person name="Henrissat B."/>
            <person name="Lindahl B."/>
            <person name="Martin F."/>
        </authorList>
    </citation>
    <scope>NUCLEOTIDE SEQUENCE</scope>
    <source>
        <strain evidence="1">JB14</strain>
    </source>
</reference>
<proteinExistence type="predicted"/>
<organism evidence="1 2">
    <name type="scientific">Gymnopus androsaceus JB14</name>
    <dbReference type="NCBI Taxonomy" id="1447944"/>
    <lineage>
        <taxon>Eukaryota</taxon>
        <taxon>Fungi</taxon>
        <taxon>Dikarya</taxon>
        <taxon>Basidiomycota</taxon>
        <taxon>Agaricomycotina</taxon>
        <taxon>Agaricomycetes</taxon>
        <taxon>Agaricomycetidae</taxon>
        <taxon>Agaricales</taxon>
        <taxon>Marasmiineae</taxon>
        <taxon>Omphalotaceae</taxon>
        <taxon>Gymnopus</taxon>
    </lineage>
</organism>
<dbReference type="EMBL" id="ML769456">
    <property type="protein sequence ID" value="KAE9400422.1"/>
    <property type="molecule type" value="Genomic_DNA"/>
</dbReference>
<evidence type="ECO:0000313" key="1">
    <source>
        <dbReference type="EMBL" id="KAE9400422.1"/>
    </source>
</evidence>
<name>A0A6A4HN75_9AGAR</name>
<accession>A0A6A4HN75</accession>
<keyword evidence="2" id="KW-1185">Reference proteome</keyword>
<gene>
    <name evidence="1" type="ORF">BT96DRAFT_645031</name>
</gene>
<protein>
    <submittedName>
        <fullName evidence="1">Uncharacterized protein</fullName>
    </submittedName>
</protein>
<dbReference type="AlphaFoldDB" id="A0A6A4HN75"/>